<sequence length="235" mass="27040">MSEVVNLYEHEKFKDVYIVELDDGTSKLATKNLVPGKRVYGEHIYRWRDEEYREWNTYRSKLAAAIVKGLKEMPIRKGQKILYLGAGSGTTPSHVSDIVGYEGTIYAVEFAPRVMRELIVVAEDRKNIIPILEDARMPRRYRHLIEGVDGLYADVAQPEQASIVADNADMFLIDGGWLLLAIKARSIDVTAEPSEIYRKEIETLRNRGFEIVDVVHLEPFDKDHAMVYAIYHRRK</sequence>
<evidence type="ECO:0000256" key="5">
    <source>
        <dbReference type="ARBA" id="ARBA00022694"/>
    </source>
</evidence>
<dbReference type="NCBIfam" id="NF003276">
    <property type="entry name" value="PRK04266.1-2"/>
    <property type="match status" value="1"/>
</dbReference>
<dbReference type="Gene3D" id="3.40.50.150">
    <property type="entry name" value="Vaccinia Virus protein VP39"/>
    <property type="match status" value="1"/>
</dbReference>
<organism evidence="10">
    <name type="scientific">Ignisphaera aggregans</name>
    <dbReference type="NCBI Taxonomy" id="334771"/>
    <lineage>
        <taxon>Archaea</taxon>
        <taxon>Thermoproteota</taxon>
        <taxon>Thermoprotei</taxon>
        <taxon>Desulfurococcales</taxon>
        <taxon>Desulfurococcaceae</taxon>
        <taxon>Ignisphaera</taxon>
    </lineage>
</organism>
<dbReference type="NCBIfam" id="NF003275">
    <property type="entry name" value="PRK04266.1-1"/>
    <property type="match status" value="1"/>
</dbReference>
<dbReference type="GO" id="GO:1990259">
    <property type="term" value="F:histone H2AQ104 methyltransferase activity"/>
    <property type="evidence" value="ECO:0007669"/>
    <property type="project" value="TreeGrafter"/>
</dbReference>
<dbReference type="SUPFAM" id="SSF53335">
    <property type="entry name" value="S-adenosyl-L-methionine-dependent methyltransferases"/>
    <property type="match status" value="1"/>
</dbReference>
<dbReference type="PRINTS" id="PR00052">
    <property type="entry name" value="FIBRILLARIN"/>
</dbReference>
<accession>A0A7C4CZW4</accession>
<dbReference type="AlphaFoldDB" id="A0A7C4CZW4"/>
<dbReference type="Gene3D" id="3.30.200.20">
    <property type="entry name" value="Phosphorylase Kinase, domain 1"/>
    <property type="match status" value="1"/>
</dbReference>
<feature type="binding site" evidence="9">
    <location>
        <begin position="90"/>
        <end position="91"/>
    </location>
    <ligand>
        <name>S-adenosyl-L-methionine</name>
        <dbReference type="ChEBI" id="CHEBI:59789"/>
    </ligand>
</feature>
<dbReference type="InterPro" id="IPR029063">
    <property type="entry name" value="SAM-dependent_MTases_sf"/>
</dbReference>
<dbReference type="GO" id="GO:0008033">
    <property type="term" value="P:tRNA processing"/>
    <property type="evidence" value="ECO:0007669"/>
    <property type="project" value="UniProtKB-UniRule"/>
</dbReference>
<dbReference type="Pfam" id="PF01269">
    <property type="entry name" value="Fibrillarin"/>
    <property type="match status" value="1"/>
</dbReference>
<evidence type="ECO:0000256" key="6">
    <source>
        <dbReference type="ARBA" id="ARBA00022884"/>
    </source>
</evidence>
<comment type="similarity">
    <text evidence="1 9">Belongs to the methyltransferase superfamily. Fibrillarin family.</text>
</comment>
<dbReference type="PIRSF" id="PIRSF006540">
    <property type="entry name" value="Nop17p"/>
    <property type="match status" value="1"/>
</dbReference>
<evidence type="ECO:0000313" key="10">
    <source>
        <dbReference type="EMBL" id="HGM06800.1"/>
    </source>
</evidence>
<protein>
    <recommendedName>
        <fullName evidence="9">Fibrillarin-like rRNA/tRNA 2'-O-methyltransferase</fullName>
        <ecNumber evidence="9">2.1.1.-</ecNumber>
    </recommendedName>
</protein>
<comment type="caution">
    <text evidence="10">The sequence shown here is derived from an EMBL/GenBank/DDBJ whole genome shotgun (WGS) entry which is preliminary data.</text>
</comment>
<dbReference type="PANTHER" id="PTHR10335:SF17">
    <property type="entry name" value="FIBRILLARIN"/>
    <property type="match status" value="1"/>
</dbReference>
<evidence type="ECO:0000256" key="1">
    <source>
        <dbReference type="ARBA" id="ARBA00010632"/>
    </source>
</evidence>
<name>A0A7C4CZW4_9CREN</name>
<keyword evidence="5 9" id="KW-0819">tRNA processing</keyword>
<evidence type="ECO:0000256" key="7">
    <source>
        <dbReference type="ARBA" id="ARBA00057806"/>
    </source>
</evidence>
<feature type="binding site" evidence="9">
    <location>
        <begin position="134"/>
        <end position="135"/>
    </location>
    <ligand>
        <name>S-adenosyl-L-methionine</name>
        <dbReference type="ChEBI" id="CHEBI:59789"/>
    </ligand>
</feature>
<dbReference type="GO" id="GO:0000494">
    <property type="term" value="P:box C/D sno(s)RNA 3'-end processing"/>
    <property type="evidence" value="ECO:0007669"/>
    <property type="project" value="TreeGrafter"/>
</dbReference>
<dbReference type="SMART" id="SM01206">
    <property type="entry name" value="Fibrillarin"/>
    <property type="match status" value="1"/>
</dbReference>
<evidence type="ECO:0000256" key="2">
    <source>
        <dbReference type="ARBA" id="ARBA00022552"/>
    </source>
</evidence>
<keyword evidence="4 9" id="KW-0808">Transferase</keyword>
<comment type="function">
    <text evidence="7 9">Involved in pre-rRNA and tRNA processing. Utilizes the methyl donor S-adenosyl-L-methionine to catalyze the site-specific 2'-hydroxyl methylation of ribose moieties in rRNA and tRNA. Site specificity is provided by a guide RNA that base pairs with the substrate. Methylation occurs at a characteristic distance from the sequence involved in base pairing with the guide RNA.</text>
</comment>
<evidence type="ECO:0000256" key="3">
    <source>
        <dbReference type="ARBA" id="ARBA00022603"/>
    </source>
</evidence>
<gene>
    <name evidence="9" type="primary">flpA</name>
    <name evidence="10" type="ORF">ENU31_00110</name>
</gene>
<evidence type="ECO:0000256" key="8">
    <source>
        <dbReference type="ARBA" id="ARBA00063440"/>
    </source>
</evidence>
<keyword evidence="3 9" id="KW-0489">Methyltransferase</keyword>
<proteinExistence type="inferred from homology"/>
<dbReference type="HAMAP" id="MF_00351">
    <property type="entry name" value="RNA_methyltransf_FlpA"/>
    <property type="match status" value="1"/>
</dbReference>
<dbReference type="PANTHER" id="PTHR10335">
    <property type="entry name" value="RRNA 2-O-METHYLTRANSFERASE FIBRILLARIN"/>
    <property type="match status" value="1"/>
</dbReference>
<evidence type="ECO:0000256" key="4">
    <source>
        <dbReference type="ARBA" id="ARBA00022679"/>
    </source>
</evidence>
<keyword evidence="6 9" id="KW-0694">RNA-binding</keyword>
<dbReference type="NCBIfam" id="NF003277">
    <property type="entry name" value="PRK04266.1-3"/>
    <property type="match status" value="1"/>
</dbReference>
<dbReference type="EC" id="2.1.1.-" evidence="9"/>
<dbReference type="GO" id="GO:0003723">
    <property type="term" value="F:RNA binding"/>
    <property type="evidence" value="ECO:0007669"/>
    <property type="project" value="UniProtKB-UniRule"/>
</dbReference>
<feature type="binding site" evidence="9">
    <location>
        <begin position="154"/>
        <end position="157"/>
    </location>
    <ligand>
        <name>S-adenosyl-L-methionine</name>
        <dbReference type="ChEBI" id="CHEBI:59789"/>
    </ligand>
</feature>
<dbReference type="InterPro" id="IPR000692">
    <property type="entry name" value="Fibrillarin"/>
</dbReference>
<comment type="subunit">
    <text evidence="8">Interacts with nop5. Component of box C/D small ribonucleoprotein (sRNP) particles that contain rpl7ae, FlpA and nop5, plus a guide RNA. These sRNP particles form homodimers, giving rise to an asymmetric holoenzyme.</text>
</comment>
<feature type="binding site" evidence="9">
    <location>
        <begin position="109"/>
        <end position="110"/>
    </location>
    <ligand>
        <name>S-adenosyl-L-methionine</name>
        <dbReference type="ChEBI" id="CHEBI:59789"/>
    </ligand>
</feature>
<dbReference type="GO" id="GO:0008649">
    <property type="term" value="F:rRNA methyltransferase activity"/>
    <property type="evidence" value="ECO:0007669"/>
    <property type="project" value="TreeGrafter"/>
</dbReference>
<keyword evidence="2 9" id="KW-0698">rRNA processing</keyword>
<reference evidence="10" key="1">
    <citation type="journal article" date="2020" name="mSystems">
        <title>Genome- and Community-Level Interaction Insights into Carbon Utilization and Element Cycling Functions of Hydrothermarchaeota in Hydrothermal Sediment.</title>
        <authorList>
            <person name="Zhou Z."/>
            <person name="Liu Y."/>
            <person name="Xu W."/>
            <person name="Pan J."/>
            <person name="Luo Z.H."/>
            <person name="Li M."/>
        </authorList>
    </citation>
    <scope>NUCLEOTIDE SEQUENCE [LARGE SCALE GENOMIC DNA]</scope>
    <source>
        <strain evidence="10">SpSt-658</strain>
    </source>
</reference>
<dbReference type="EMBL" id="DTCA01000003">
    <property type="protein sequence ID" value="HGM06800.1"/>
    <property type="molecule type" value="Genomic_DNA"/>
</dbReference>
<dbReference type="FunFam" id="3.30.200.20:FF:000613">
    <property type="entry name" value="Fibrillarin-like rRNA/tRNA 2'-O-methyltransferase"/>
    <property type="match status" value="1"/>
</dbReference>
<evidence type="ECO:0000256" key="9">
    <source>
        <dbReference type="HAMAP-Rule" id="MF_00351"/>
    </source>
</evidence>